<dbReference type="Pfam" id="PF06013">
    <property type="entry name" value="WXG100"/>
    <property type="match status" value="1"/>
</dbReference>
<dbReference type="InterPro" id="IPR036689">
    <property type="entry name" value="ESAT-6-like_sf"/>
</dbReference>
<dbReference type="SUPFAM" id="SSF140453">
    <property type="entry name" value="EsxAB dimer-like"/>
    <property type="match status" value="1"/>
</dbReference>
<organism evidence="2 3">
    <name type="scientific">Actinoallomurus acaciae</name>
    <dbReference type="NCBI Taxonomy" id="502577"/>
    <lineage>
        <taxon>Bacteria</taxon>
        <taxon>Bacillati</taxon>
        <taxon>Actinomycetota</taxon>
        <taxon>Actinomycetes</taxon>
        <taxon>Streptosporangiales</taxon>
        <taxon>Thermomonosporaceae</taxon>
        <taxon>Actinoallomurus</taxon>
    </lineage>
</organism>
<gene>
    <name evidence="2" type="ORF">ACFFNX_05895</name>
</gene>
<evidence type="ECO:0000313" key="2">
    <source>
        <dbReference type="EMBL" id="MFB9831716.1"/>
    </source>
</evidence>
<evidence type="ECO:0000256" key="1">
    <source>
        <dbReference type="SAM" id="MobiDB-lite"/>
    </source>
</evidence>
<dbReference type="Proteomes" id="UP001589627">
    <property type="component" value="Unassembled WGS sequence"/>
</dbReference>
<dbReference type="EMBL" id="JBHLZP010000026">
    <property type="protein sequence ID" value="MFB9831716.1"/>
    <property type="molecule type" value="Genomic_DNA"/>
</dbReference>
<keyword evidence="3" id="KW-1185">Reference proteome</keyword>
<reference evidence="2 3" key="1">
    <citation type="submission" date="2024-09" db="EMBL/GenBank/DDBJ databases">
        <authorList>
            <person name="Sun Q."/>
            <person name="Mori K."/>
        </authorList>
    </citation>
    <scope>NUCLEOTIDE SEQUENCE [LARGE SCALE GENOMIC DNA]</scope>
    <source>
        <strain evidence="2 3">TBRC 0563</strain>
    </source>
</reference>
<proteinExistence type="predicted"/>
<sequence length="145" mass="16026">MAEAAPSWGVILHELEETIGVVTHEHGVLEDIMSKVESEFLAVQDSWRTPAADTFNEYHTWFSSASKDLNNLLEDAIRRLRKAYENYHSAEEHNRQNLTARDPHSGHGGGRSNGDGGSGHNGPKDPHAALDAARRVIRPGVNPNR</sequence>
<feature type="compositionally biased region" description="Gly residues" evidence="1">
    <location>
        <begin position="106"/>
        <end position="120"/>
    </location>
</feature>
<feature type="compositionally biased region" description="Basic and acidic residues" evidence="1">
    <location>
        <begin position="88"/>
        <end position="105"/>
    </location>
</feature>
<feature type="compositionally biased region" description="Basic and acidic residues" evidence="1">
    <location>
        <begin position="122"/>
        <end position="134"/>
    </location>
</feature>
<evidence type="ECO:0000313" key="3">
    <source>
        <dbReference type="Proteomes" id="UP001589627"/>
    </source>
</evidence>
<accession>A0ABV5Y9L6</accession>
<comment type="caution">
    <text evidence="2">The sequence shown here is derived from an EMBL/GenBank/DDBJ whole genome shotgun (WGS) entry which is preliminary data.</text>
</comment>
<protein>
    <submittedName>
        <fullName evidence="2">WXG100 family type VII secretion target</fullName>
    </submittedName>
</protein>
<dbReference type="RefSeq" id="WP_378196362.1">
    <property type="nucleotide sequence ID" value="NZ_JBHLZP010000026.1"/>
</dbReference>
<feature type="region of interest" description="Disordered" evidence="1">
    <location>
        <begin position="88"/>
        <end position="145"/>
    </location>
</feature>
<dbReference type="InterPro" id="IPR010310">
    <property type="entry name" value="T7SS_ESAT-6-like"/>
</dbReference>
<name>A0ABV5Y9L6_9ACTN</name>
<dbReference type="Gene3D" id="1.10.287.1060">
    <property type="entry name" value="ESAT-6-like"/>
    <property type="match status" value="1"/>
</dbReference>